<evidence type="ECO:0000313" key="1">
    <source>
        <dbReference type="EMBL" id="QIE87048.1"/>
    </source>
</evidence>
<dbReference type="EMBL" id="CP049140">
    <property type="protein sequence ID" value="QIE87048.1"/>
    <property type="molecule type" value="Genomic_DNA"/>
</dbReference>
<proteinExistence type="predicted"/>
<evidence type="ECO:0000313" key="2">
    <source>
        <dbReference type="Proteomes" id="UP000501063"/>
    </source>
</evidence>
<reference evidence="1 2" key="1">
    <citation type="submission" date="2020-02" db="EMBL/GenBank/DDBJ databases">
        <title>Integrative conjugative elements (ICEs) and plasmids drive adaptation of Pseudomonas nitroreducens strain HBP1 to wastewater environment.</title>
        <authorList>
            <person name="Sentchilo V."/>
            <person name="Carraro N."/>
            <person name="Bertelli C."/>
            <person name="van der Meer J.R."/>
        </authorList>
    </citation>
    <scope>NUCLEOTIDE SEQUENCE [LARGE SCALE GENOMIC DNA]</scope>
    <source>
        <strain evidence="1 2">HBP1</strain>
    </source>
</reference>
<organism evidence="1 2">
    <name type="scientific">Pseudomonas nitroreducens</name>
    <dbReference type="NCBI Taxonomy" id="46680"/>
    <lineage>
        <taxon>Bacteria</taxon>
        <taxon>Pseudomonadati</taxon>
        <taxon>Pseudomonadota</taxon>
        <taxon>Gammaproteobacteria</taxon>
        <taxon>Pseudomonadales</taxon>
        <taxon>Pseudomonadaceae</taxon>
        <taxon>Pseudomonas</taxon>
    </lineage>
</organism>
<protein>
    <submittedName>
        <fullName evidence="1">Uncharacterized protein</fullName>
    </submittedName>
</protein>
<accession>A0A6G6IVC0</accession>
<dbReference type="Proteomes" id="UP000501063">
    <property type="component" value="Chromosome"/>
</dbReference>
<name>A0A6G6IVC0_PSENT</name>
<dbReference type="AlphaFoldDB" id="A0A6G6IVC0"/>
<gene>
    <name evidence="1" type="ORF">G5B91_12540</name>
</gene>
<dbReference type="KEGG" id="pnt:G5B91_12540"/>
<sequence length="241" mass="26647">MTPPQPPDLASWYRLLNDSSERMRNPDRHHQAVTAAAADLLARRVINHDEHQAMADLADAALMHAREDLATQLFELTAIYDVVDPSTAELAGSIVTGTYLCSGRELPGSRTSIEGVVRYNSAGQLSMVTMSGDDLGPIRGLTSTTRQGRALNLMKVAQYHHGRSIPYLWDPDSCRLALDQLRALREDGQDQACRELQRVLAIAPFGLCPSCCDRFDLVDDCERCLGRGIIRRVSCRLSQAQ</sequence>